<dbReference type="Proteomes" id="UP000316406">
    <property type="component" value="Unassembled WGS sequence"/>
</dbReference>
<reference evidence="1 2" key="1">
    <citation type="submission" date="2019-07" db="EMBL/GenBank/DDBJ databases">
        <title>Draft genome sequence of Brevibacterium aurantiacum XU54 isolated from Xinjiang China.</title>
        <authorList>
            <person name="Xu X."/>
        </authorList>
    </citation>
    <scope>NUCLEOTIDE SEQUENCE [LARGE SCALE GENOMIC DNA]</scope>
    <source>
        <strain evidence="1 2">XU54</strain>
    </source>
</reference>
<sequence length="64" mass="7820">MALNTGLKLIQWARRPTAAAKDRKQVTLRDRRRAQLRRHARDERVKEQRERDVAKYLYYVRPMI</sequence>
<dbReference type="RefSeq" id="WP_143921558.1">
    <property type="nucleotide sequence ID" value="NZ_VLTK01000003.1"/>
</dbReference>
<name>A0A556CJP0_BREAU</name>
<dbReference type="AlphaFoldDB" id="A0A556CJP0"/>
<comment type="caution">
    <text evidence="1">The sequence shown here is derived from an EMBL/GenBank/DDBJ whole genome shotgun (WGS) entry which is preliminary data.</text>
</comment>
<proteinExistence type="predicted"/>
<evidence type="ECO:0000313" key="2">
    <source>
        <dbReference type="Proteomes" id="UP000316406"/>
    </source>
</evidence>
<organism evidence="1 2">
    <name type="scientific">Brevibacterium aurantiacum</name>
    <dbReference type="NCBI Taxonomy" id="273384"/>
    <lineage>
        <taxon>Bacteria</taxon>
        <taxon>Bacillati</taxon>
        <taxon>Actinomycetota</taxon>
        <taxon>Actinomycetes</taxon>
        <taxon>Micrococcales</taxon>
        <taxon>Brevibacteriaceae</taxon>
        <taxon>Brevibacterium</taxon>
    </lineage>
</organism>
<protein>
    <submittedName>
        <fullName evidence="1">Uncharacterized protein</fullName>
    </submittedName>
</protein>
<dbReference type="EMBL" id="VLTK01000003">
    <property type="protein sequence ID" value="TSI17642.1"/>
    <property type="molecule type" value="Genomic_DNA"/>
</dbReference>
<evidence type="ECO:0000313" key="1">
    <source>
        <dbReference type="EMBL" id="TSI17642.1"/>
    </source>
</evidence>
<gene>
    <name evidence="1" type="ORF">FO013_05385</name>
</gene>
<accession>A0A556CJP0</accession>
<keyword evidence="2" id="KW-1185">Reference proteome</keyword>